<reference evidence="1 2" key="1">
    <citation type="submission" date="2022-09" db="EMBL/GenBank/DDBJ databases">
        <title>Intensive care unit water sources are persistently colonized with multi-drug resistant bacteria and are the site of extensive horizontal gene transfer of antibiotic resistance genes.</title>
        <authorList>
            <person name="Diorio-Toth L."/>
        </authorList>
    </citation>
    <scope>NUCLEOTIDE SEQUENCE [LARGE SCALE GENOMIC DNA]</scope>
    <source>
        <strain evidence="1 2">GD03901</strain>
    </source>
</reference>
<organism evidence="1 2">
    <name type="scientific">Pseudomonas juntendi</name>
    <dbReference type="NCBI Taxonomy" id="2666183"/>
    <lineage>
        <taxon>Bacteria</taxon>
        <taxon>Pseudomonadati</taxon>
        <taxon>Pseudomonadota</taxon>
        <taxon>Gammaproteobacteria</taxon>
        <taxon>Pseudomonadales</taxon>
        <taxon>Pseudomonadaceae</taxon>
        <taxon>Pseudomonas</taxon>
    </lineage>
</organism>
<protein>
    <submittedName>
        <fullName evidence="1">Uncharacterized protein</fullName>
    </submittedName>
</protein>
<proteinExistence type="predicted"/>
<comment type="caution">
    <text evidence="1">The sequence shown here is derived from an EMBL/GenBank/DDBJ whole genome shotgun (WGS) entry which is preliminary data.</text>
</comment>
<gene>
    <name evidence="1" type="ORF">N5C70_21910</name>
</gene>
<dbReference type="EMBL" id="JAOCBV010000001">
    <property type="protein sequence ID" value="MDH0759345.1"/>
    <property type="molecule type" value="Genomic_DNA"/>
</dbReference>
<accession>A0ABD4YJ13</accession>
<evidence type="ECO:0000313" key="2">
    <source>
        <dbReference type="Proteomes" id="UP001160152"/>
    </source>
</evidence>
<name>A0ABD4YJ13_9PSED</name>
<dbReference type="AlphaFoldDB" id="A0ABD4YJ13"/>
<dbReference type="Proteomes" id="UP001160152">
    <property type="component" value="Unassembled WGS sequence"/>
</dbReference>
<evidence type="ECO:0000313" key="1">
    <source>
        <dbReference type="EMBL" id="MDH0759345.1"/>
    </source>
</evidence>
<sequence>MSFENVEQVLEERDSELANKRLAEGWTLLAILPGFEPINGQVCTCYVLGKVVSNAEKAARLIRERRVAR</sequence>
<dbReference type="RefSeq" id="WP_125854792.1">
    <property type="nucleotide sequence ID" value="NZ_JAOCBV010000001.1"/>
</dbReference>